<sequence length="197" mass="21453">MLSCLNLSKKYGKILFNELNINLEKGEILAIIGPSGCGKTTLLRCICGLEELDSGKILLNGDDITKIPAEERGIGLLFQKPVLYPHLSVSGNLSLASFNNHDKALVEVGLPNFEDRDVDTLSGGEGQRVALARALLANPNVLLLDEPFSALDLDMSIKLISDVRALLKDRSCPAILVTHNIEEAKLFSDRMIDLSKI</sequence>
<evidence type="ECO:0000313" key="11">
    <source>
        <dbReference type="Proteomes" id="UP000183375"/>
    </source>
</evidence>
<dbReference type="InterPro" id="IPR003593">
    <property type="entry name" value="AAA+_ATPase"/>
</dbReference>
<evidence type="ECO:0000259" key="9">
    <source>
        <dbReference type="PROSITE" id="PS50893"/>
    </source>
</evidence>
<dbReference type="Pfam" id="PF00005">
    <property type="entry name" value="ABC_tran"/>
    <property type="match status" value="1"/>
</dbReference>
<evidence type="ECO:0000256" key="4">
    <source>
        <dbReference type="ARBA" id="ARBA00038307"/>
    </source>
</evidence>
<dbReference type="PROSITE" id="PS50893">
    <property type="entry name" value="ABC_TRANSPORTER_2"/>
    <property type="match status" value="1"/>
</dbReference>
<evidence type="ECO:0000256" key="5">
    <source>
        <dbReference type="ARBA" id="ARBA00038781"/>
    </source>
</evidence>
<evidence type="ECO:0000313" key="10">
    <source>
        <dbReference type="EMBL" id="OIR20528.1"/>
    </source>
</evidence>
<evidence type="ECO:0000256" key="3">
    <source>
        <dbReference type="ARBA" id="ARBA00022840"/>
    </source>
</evidence>
<comment type="subunit">
    <text evidence="5">The complex is composed of two ATP-binding proteins (WtpC), two transmembrane proteins (WtpB) and a solute-binding protein (WtpA).</text>
</comment>
<comment type="catalytic activity">
    <reaction evidence="8">
        <text>tungstate(in) + ATP + H2O = tungstate(out) + ADP + phosphate + H(+)</text>
        <dbReference type="Rhea" id="RHEA:35027"/>
        <dbReference type="ChEBI" id="CHEBI:15377"/>
        <dbReference type="ChEBI" id="CHEBI:15378"/>
        <dbReference type="ChEBI" id="CHEBI:30616"/>
        <dbReference type="ChEBI" id="CHEBI:43474"/>
        <dbReference type="ChEBI" id="CHEBI:46502"/>
        <dbReference type="ChEBI" id="CHEBI:456216"/>
        <dbReference type="EC" id="7.3.2.6"/>
    </reaction>
</comment>
<comment type="similarity">
    <text evidence="4">Belongs to the ABC transporter superfamily. Sulfate/tungstate importer (TC 3.A.1.6) family.</text>
</comment>
<evidence type="ECO:0000256" key="7">
    <source>
        <dbReference type="ARBA" id="ARBA00041133"/>
    </source>
</evidence>
<dbReference type="Gene3D" id="3.40.50.300">
    <property type="entry name" value="P-loop containing nucleotide triphosphate hydrolases"/>
    <property type="match status" value="1"/>
</dbReference>
<dbReference type="EC" id="7.3.2.6" evidence="6"/>
<reference evidence="10 11" key="1">
    <citation type="submission" date="2016-08" db="EMBL/GenBank/DDBJ databases">
        <title>New Insights into Marine Group III Euryarchaeota, from dark to light.</title>
        <authorList>
            <person name="Haro-Moreno J.M."/>
            <person name="Rodriguez-Valera F."/>
            <person name="Lopez-Garcia P."/>
            <person name="Moreira D."/>
            <person name="Martin-Cuadrado A.B."/>
        </authorList>
    </citation>
    <scope>NUCLEOTIDE SEQUENCE [LARGE SCALE GENOMIC DNA]</scope>
    <source>
        <strain evidence="10">CG-Epi4</strain>
    </source>
</reference>
<dbReference type="InterPro" id="IPR003439">
    <property type="entry name" value="ABC_transporter-like_ATP-bd"/>
</dbReference>
<protein>
    <recommendedName>
        <fullName evidence="7">Molybdate/tungstate import ATP-binding protein WtpC</fullName>
        <ecNumber evidence="6">7.3.2.6</ecNumber>
    </recommendedName>
</protein>
<evidence type="ECO:0000256" key="1">
    <source>
        <dbReference type="ARBA" id="ARBA00022448"/>
    </source>
</evidence>
<accession>A0A1J5TW99</accession>
<dbReference type="GO" id="GO:0005524">
    <property type="term" value="F:ATP binding"/>
    <property type="evidence" value="ECO:0007669"/>
    <property type="project" value="UniProtKB-KW"/>
</dbReference>
<dbReference type="AlphaFoldDB" id="A0A1J5TW99"/>
<dbReference type="SUPFAM" id="SSF52540">
    <property type="entry name" value="P-loop containing nucleoside triphosphate hydrolases"/>
    <property type="match status" value="1"/>
</dbReference>
<dbReference type="EMBL" id="MIYX01000022">
    <property type="protein sequence ID" value="OIR20528.1"/>
    <property type="molecule type" value="Genomic_DNA"/>
</dbReference>
<name>A0A1J5TW99_9ARCH</name>
<keyword evidence="3" id="KW-0067">ATP-binding</keyword>
<feature type="domain" description="ABC transporter" evidence="9">
    <location>
        <begin position="2"/>
        <end position="197"/>
    </location>
</feature>
<organism evidence="10 11">
    <name type="scientific">Marine Group III euryarchaeote CG-Epi4</name>
    <dbReference type="NCBI Taxonomy" id="1888998"/>
    <lineage>
        <taxon>Archaea</taxon>
        <taxon>Methanobacteriati</taxon>
        <taxon>Thermoplasmatota</taxon>
        <taxon>Thermoplasmata</taxon>
        <taxon>Candidatus Thermoprofundales</taxon>
    </lineage>
</organism>
<dbReference type="InterPro" id="IPR050093">
    <property type="entry name" value="ABC_SmlMolc_Importer"/>
</dbReference>
<dbReference type="GO" id="GO:1901238">
    <property type="term" value="F:ABC-type tungstate transporter activity"/>
    <property type="evidence" value="ECO:0007669"/>
    <property type="project" value="UniProtKB-EC"/>
</dbReference>
<dbReference type="SMART" id="SM00382">
    <property type="entry name" value="AAA"/>
    <property type="match status" value="1"/>
</dbReference>
<dbReference type="InterPro" id="IPR027417">
    <property type="entry name" value="P-loop_NTPase"/>
</dbReference>
<keyword evidence="2" id="KW-0547">Nucleotide-binding</keyword>
<dbReference type="PANTHER" id="PTHR42781">
    <property type="entry name" value="SPERMIDINE/PUTRESCINE IMPORT ATP-BINDING PROTEIN POTA"/>
    <property type="match status" value="1"/>
</dbReference>
<evidence type="ECO:0000256" key="2">
    <source>
        <dbReference type="ARBA" id="ARBA00022741"/>
    </source>
</evidence>
<dbReference type="PANTHER" id="PTHR42781:SF4">
    <property type="entry name" value="SPERMIDINE_PUTRESCINE IMPORT ATP-BINDING PROTEIN POTA"/>
    <property type="match status" value="1"/>
</dbReference>
<comment type="caution">
    <text evidence="10">The sequence shown here is derived from an EMBL/GenBank/DDBJ whole genome shotgun (WGS) entry which is preliminary data.</text>
</comment>
<dbReference type="Proteomes" id="UP000183375">
    <property type="component" value="Unassembled WGS sequence"/>
</dbReference>
<evidence type="ECO:0000256" key="8">
    <source>
        <dbReference type="ARBA" id="ARBA00047936"/>
    </source>
</evidence>
<dbReference type="GO" id="GO:0016887">
    <property type="term" value="F:ATP hydrolysis activity"/>
    <property type="evidence" value="ECO:0007669"/>
    <property type="project" value="InterPro"/>
</dbReference>
<proteinExistence type="inferred from homology"/>
<evidence type="ECO:0000256" key="6">
    <source>
        <dbReference type="ARBA" id="ARBA00039025"/>
    </source>
</evidence>
<keyword evidence="1" id="KW-0813">Transport</keyword>
<gene>
    <name evidence="10" type="ORF">BEU01_01655</name>
</gene>